<dbReference type="SUPFAM" id="SSF50494">
    <property type="entry name" value="Trypsin-like serine proteases"/>
    <property type="match status" value="1"/>
</dbReference>
<evidence type="ECO:0000313" key="3">
    <source>
        <dbReference type="Proteomes" id="UP001617511"/>
    </source>
</evidence>
<dbReference type="Pfam" id="PF13365">
    <property type="entry name" value="Trypsin_2"/>
    <property type="match status" value="1"/>
</dbReference>
<name>A0ABW8FRF0_9ACTN</name>
<accession>A0ABW8FRF0</accession>
<protein>
    <submittedName>
        <fullName evidence="2">Trypsin-like peptidase domain-containing protein</fullName>
    </submittedName>
</protein>
<evidence type="ECO:0000313" key="2">
    <source>
        <dbReference type="EMBL" id="MFJ4084656.1"/>
    </source>
</evidence>
<dbReference type="EMBL" id="JBIVGG010000020">
    <property type="protein sequence ID" value="MFJ4084656.1"/>
    <property type="molecule type" value="Genomic_DNA"/>
</dbReference>
<evidence type="ECO:0000259" key="1">
    <source>
        <dbReference type="Pfam" id="PF19956"/>
    </source>
</evidence>
<sequence>MGDWRVRVRGPGGDSPCGAGVFIGDDRILTCAHVVAEALGCPDEQKVPPGNTVWVDFAPSGDSRPRRVRTVDGGWFPVRPTSGDIAVLELEPGDPPVEARPAALFAGDGAGPTEVSVYGYPRPGLGDGVWVEATATGHGGPNPAWRQLDGRANGVSVQRGFSGAGVWDRGVGGVIGLVVAAYSSNVERVAWMFPLAAVAREWTPLAALLASTGSGPVELTARQCAELARLIASIPSFGTLSGRQDLVSLLPPEIGSVVAERPEPHAHLYNVVRTSSDYEGGLSELIAAVRTLVGDSRAVRSIAAEMRRFEEEGRR</sequence>
<gene>
    <name evidence="2" type="ORF">ACIP2Z_37645</name>
</gene>
<dbReference type="Pfam" id="PF19956">
    <property type="entry name" value="EAD2"/>
    <property type="match status" value="1"/>
</dbReference>
<proteinExistence type="predicted"/>
<dbReference type="InterPro" id="IPR009003">
    <property type="entry name" value="Peptidase_S1_PA"/>
</dbReference>
<comment type="caution">
    <text evidence="2">The sequence shown here is derived from an EMBL/GenBank/DDBJ whole genome shotgun (WGS) entry which is preliminary data.</text>
</comment>
<organism evidence="2 3">
    <name type="scientific">Streptomyces iakyrus</name>
    <dbReference type="NCBI Taxonomy" id="68219"/>
    <lineage>
        <taxon>Bacteria</taxon>
        <taxon>Bacillati</taxon>
        <taxon>Actinomycetota</taxon>
        <taxon>Actinomycetes</taxon>
        <taxon>Kitasatosporales</taxon>
        <taxon>Streptomycetaceae</taxon>
        <taxon>Streptomyces</taxon>
    </lineage>
</organism>
<dbReference type="RefSeq" id="WP_402076118.1">
    <property type="nucleotide sequence ID" value="NZ_JBIVGG010000020.1"/>
</dbReference>
<dbReference type="Gene3D" id="2.40.10.10">
    <property type="entry name" value="Trypsin-like serine proteases"/>
    <property type="match status" value="2"/>
</dbReference>
<reference evidence="2 3" key="1">
    <citation type="submission" date="2024-10" db="EMBL/GenBank/DDBJ databases">
        <title>The Natural Products Discovery Center: Release of the First 8490 Sequenced Strains for Exploring Actinobacteria Biosynthetic Diversity.</title>
        <authorList>
            <person name="Kalkreuter E."/>
            <person name="Kautsar S.A."/>
            <person name="Yang D."/>
            <person name="Bader C.D."/>
            <person name="Teijaro C.N."/>
            <person name="Fluegel L."/>
            <person name="Davis C.M."/>
            <person name="Simpson J.R."/>
            <person name="Lauterbach L."/>
            <person name="Steele A.D."/>
            <person name="Gui C."/>
            <person name="Meng S."/>
            <person name="Li G."/>
            <person name="Viehrig K."/>
            <person name="Ye F."/>
            <person name="Su P."/>
            <person name="Kiefer A.F."/>
            <person name="Nichols A."/>
            <person name="Cepeda A.J."/>
            <person name="Yan W."/>
            <person name="Fan B."/>
            <person name="Jiang Y."/>
            <person name="Adhikari A."/>
            <person name="Zheng C.-J."/>
            <person name="Schuster L."/>
            <person name="Cowan T.M."/>
            <person name="Smanski M.J."/>
            <person name="Chevrette M.G."/>
            <person name="De Carvalho L.P.S."/>
            <person name="Shen B."/>
        </authorList>
    </citation>
    <scope>NUCLEOTIDE SEQUENCE [LARGE SCALE GENOMIC DNA]</scope>
    <source>
        <strain evidence="2 3">NPDC089932</strain>
    </source>
</reference>
<feature type="domain" description="Effector-associated" evidence="1">
    <location>
        <begin position="230"/>
        <end position="304"/>
    </location>
</feature>
<dbReference type="Proteomes" id="UP001617511">
    <property type="component" value="Unassembled WGS sequence"/>
</dbReference>
<keyword evidence="3" id="KW-1185">Reference proteome</keyword>
<dbReference type="InterPro" id="IPR043504">
    <property type="entry name" value="Peptidase_S1_PA_chymotrypsin"/>
</dbReference>
<dbReference type="InterPro" id="IPR045431">
    <property type="entry name" value="EAD2"/>
</dbReference>